<gene>
    <name evidence="1" type="ORF">EJ08DRAFT_649437</name>
</gene>
<accession>A0A9P4NS26</accession>
<proteinExistence type="predicted"/>
<keyword evidence="2" id="KW-1185">Reference proteome</keyword>
<dbReference type="EMBL" id="MU007037">
    <property type="protein sequence ID" value="KAF2430632.1"/>
    <property type="molecule type" value="Genomic_DNA"/>
</dbReference>
<reference evidence="1" key="1">
    <citation type="journal article" date="2020" name="Stud. Mycol.">
        <title>101 Dothideomycetes genomes: a test case for predicting lifestyles and emergence of pathogens.</title>
        <authorList>
            <person name="Haridas S."/>
            <person name="Albert R."/>
            <person name="Binder M."/>
            <person name="Bloem J."/>
            <person name="Labutti K."/>
            <person name="Salamov A."/>
            <person name="Andreopoulos B."/>
            <person name="Baker S."/>
            <person name="Barry K."/>
            <person name="Bills G."/>
            <person name="Bluhm B."/>
            <person name="Cannon C."/>
            <person name="Castanera R."/>
            <person name="Culley D."/>
            <person name="Daum C."/>
            <person name="Ezra D."/>
            <person name="Gonzalez J."/>
            <person name="Henrissat B."/>
            <person name="Kuo A."/>
            <person name="Liang C."/>
            <person name="Lipzen A."/>
            <person name="Lutzoni F."/>
            <person name="Magnuson J."/>
            <person name="Mondo S."/>
            <person name="Nolan M."/>
            <person name="Ohm R."/>
            <person name="Pangilinan J."/>
            <person name="Park H.-J."/>
            <person name="Ramirez L."/>
            <person name="Alfaro M."/>
            <person name="Sun H."/>
            <person name="Tritt A."/>
            <person name="Yoshinaga Y."/>
            <person name="Zwiers L.-H."/>
            <person name="Turgeon B."/>
            <person name="Goodwin S."/>
            <person name="Spatafora J."/>
            <person name="Crous P."/>
            <person name="Grigoriev I."/>
        </authorList>
    </citation>
    <scope>NUCLEOTIDE SEQUENCE</scope>
    <source>
        <strain evidence="1">CBS 130266</strain>
    </source>
</reference>
<evidence type="ECO:0000313" key="1">
    <source>
        <dbReference type="EMBL" id="KAF2430632.1"/>
    </source>
</evidence>
<protein>
    <submittedName>
        <fullName evidence="1">Uncharacterized protein</fullName>
    </submittedName>
</protein>
<evidence type="ECO:0000313" key="2">
    <source>
        <dbReference type="Proteomes" id="UP000800235"/>
    </source>
</evidence>
<comment type="caution">
    <text evidence="1">The sequence shown here is derived from an EMBL/GenBank/DDBJ whole genome shotgun (WGS) entry which is preliminary data.</text>
</comment>
<dbReference type="Proteomes" id="UP000800235">
    <property type="component" value="Unassembled WGS sequence"/>
</dbReference>
<name>A0A9P4NS26_9PEZI</name>
<dbReference type="AlphaFoldDB" id="A0A9P4NS26"/>
<dbReference type="OrthoDB" id="4369670at2759"/>
<organism evidence="1 2">
    <name type="scientific">Tothia fuscella</name>
    <dbReference type="NCBI Taxonomy" id="1048955"/>
    <lineage>
        <taxon>Eukaryota</taxon>
        <taxon>Fungi</taxon>
        <taxon>Dikarya</taxon>
        <taxon>Ascomycota</taxon>
        <taxon>Pezizomycotina</taxon>
        <taxon>Dothideomycetes</taxon>
        <taxon>Pleosporomycetidae</taxon>
        <taxon>Venturiales</taxon>
        <taxon>Cylindrosympodiaceae</taxon>
        <taxon>Tothia</taxon>
    </lineage>
</organism>
<sequence>MIHPLRYAAKAVAGDPALRLAFELTIPLIGGGSTREFIQCQGLKAPLKVNSFVDWIEGNTDEEIGLRPRRFMLRHKGRGVAKWEYT</sequence>